<organism evidence="2">
    <name type="scientific">marine sediment metagenome</name>
    <dbReference type="NCBI Taxonomy" id="412755"/>
    <lineage>
        <taxon>unclassified sequences</taxon>
        <taxon>metagenomes</taxon>
        <taxon>ecological metagenomes</taxon>
    </lineage>
</organism>
<comment type="caution">
    <text evidence="2">The sequence shown here is derived from an EMBL/GenBank/DDBJ whole genome shotgun (WGS) entry which is preliminary data.</text>
</comment>
<proteinExistence type="predicted"/>
<gene>
    <name evidence="2" type="ORF">LCGC14_0236710</name>
</gene>
<evidence type="ECO:0000313" key="2">
    <source>
        <dbReference type="EMBL" id="KKN89539.1"/>
    </source>
</evidence>
<dbReference type="Pfam" id="PF10263">
    <property type="entry name" value="SprT-like"/>
    <property type="match status" value="1"/>
</dbReference>
<accession>A0A0F9UD05</accession>
<evidence type="ECO:0000259" key="1">
    <source>
        <dbReference type="Pfam" id="PF10263"/>
    </source>
</evidence>
<name>A0A0F9UD05_9ZZZZ</name>
<dbReference type="InterPro" id="IPR006640">
    <property type="entry name" value="SprT-like_domain"/>
</dbReference>
<dbReference type="AlphaFoldDB" id="A0A0F9UD05"/>
<sequence>MALEVDRLLRLLEFPFESTWVDLRFDPLLAEHSASKVTAMAINGDVHGVAEIRLQPLFLFHDFRTFFEEVIPHEVAHVVLSARRICDGSDNSKPHDDEWVELVSEINPDCEPAAKVKGEFDDRPIKIHKGGLVCTCDCCDLDSIAVFPNTASTAQKLKSEELACSHCFSPYRKTPQEDWPAELKPCLAFYQQLIDFKAIHPILSR</sequence>
<feature type="domain" description="SprT-like" evidence="1">
    <location>
        <begin position="48"/>
        <end position="107"/>
    </location>
</feature>
<protein>
    <recommendedName>
        <fullName evidence="1">SprT-like domain-containing protein</fullName>
    </recommendedName>
</protein>
<dbReference type="GO" id="GO:0006950">
    <property type="term" value="P:response to stress"/>
    <property type="evidence" value="ECO:0007669"/>
    <property type="project" value="UniProtKB-ARBA"/>
</dbReference>
<reference evidence="2" key="1">
    <citation type="journal article" date="2015" name="Nature">
        <title>Complex archaea that bridge the gap between prokaryotes and eukaryotes.</title>
        <authorList>
            <person name="Spang A."/>
            <person name="Saw J.H."/>
            <person name="Jorgensen S.L."/>
            <person name="Zaremba-Niedzwiedzka K."/>
            <person name="Martijn J."/>
            <person name="Lind A.E."/>
            <person name="van Eijk R."/>
            <person name="Schleper C."/>
            <person name="Guy L."/>
            <person name="Ettema T.J."/>
        </authorList>
    </citation>
    <scope>NUCLEOTIDE SEQUENCE</scope>
</reference>
<dbReference type="EMBL" id="LAZR01000117">
    <property type="protein sequence ID" value="KKN89539.1"/>
    <property type="molecule type" value="Genomic_DNA"/>
</dbReference>